<dbReference type="GO" id="GO:0001732">
    <property type="term" value="P:formation of cytoplasmic translation initiation complex"/>
    <property type="evidence" value="ECO:0007669"/>
    <property type="project" value="TreeGrafter"/>
</dbReference>
<keyword evidence="4" id="KW-0648">Protein biosynthesis</keyword>
<dbReference type="SMART" id="SM00653">
    <property type="entry name" value="eIF2B_5"/>
    <property type="match status" value="1"/>
</dbReference>
<protein>
    <recommendedName>
        <fullName evidence="7">W2 domain-containing protein</fullName>
    </recommendedName>
</protein>
<feature type="region of interest" description="Disordered" evidence="6">
    <location>
        <begin position="141"/>
        <end position="177"/>
    </location>
</feature>
<comment type="caution">
    <text evidence="8">The sequence shown here is derived from an EMBL/GenBank/DDBJ whole genome shotgun (WGS) entry which is preliminary data.</text>
</comment>
<evidence type="ECO:0000256" key="3">
    <source>
        <dbReference type="ARBA" id="ARBA00022741"/>
    </source>
</evidence>
<dbReference type="SMART" id="SM00515">
    <property type="entry name" value="eIF5C"/>
    <property type="match status" value="1"/>
</dbReference>
<dbReference type="FunFam" id="3.30.30.170:FF:000002">
    <property type="entry name" value="Eukaryotic translation initiation factor 5"/>
    <property type="match status" value="1"/>
</dbReference>
<accession>A0A2T9Z236</accession>
<dbReference type="InterPro" id="IPR016190">
    <property type="entry name" value="Transl_init_fac_IF2/IF5_Zn-bd"/>
</dbReference>
<evidence type="ECO:0000256" key="1">
    <source>
        <dbReference type="ARBA" id="ARBA00010397"/>
    </source>
</evidence>
<comment type="similarity">
    <text evidence="1">Belongs to the eIF-2-beta/eIF-5 family.</text>
</comment>
<dbReference type="Gene3D" id="1.25.40.180">
    <property type="match status" value="1"/>
</dbReference>
<dbReference type="Pfam" id="PF02020">
    <property type="entry name" value="W2"/>
    <property type="match status" value="1"/>
</dbReference>
<dbReference type="GO" id="GO:0005092">
    <property type="term" value="F:GDP-dissociation inhibitor activity"/>
    <property type="evidence" value="ECO:0007669"/>
    <property type="project" value="TreeGrafter"/>
</dbReference>
<dbReference type="EMBL" id="MBFT01000071">
    <property type="protein sequence ID" value="PVU98650.1"/>
    <property type="molecule type" value="Genomic_DNA"/>
</dbReference>
<dbReference type="GO" id="GO:0005525">
    <property type="term" value="F:GTP binding"/>
    <property type="evidence" value="ECO:0007669"/>
    <property type="project" value="UniProtKB-KW"/>
</dbReference>
<dbReference type="PANTHER" id="PTHR23001:SF7">
    <property type="entry name" value="EUKARYOTIC TRANSLATION INITIATION FACTOR 5"/>
    <property type="match status" value="1"/>
</dbReference>
<evidence type="ECO:0000313" key="8">
    <source>
        <dbReference type="EMBL" id="PVU98650.1"/>
    </source>
</evidence>
<evidence type="ECO:0000259" key="7">
    <source>
        <dbReference type="PROSITE" id="PS51363"/>
    </source>
</evidence>
<dbReference type="FunFam" id="2.20.25.350:FF:000001">
    <property type="entry name" value="Eukaryotic translation initiation factor 5"/>
    <property type="match status" value="1"/>
</dbReference>
<dbReference type="Gene3D" id="3.30.30.170">
    <property type="match status" value="1"/>
</dbReference>
<dbReference type="InterPro" id="IPR016024">
    <property type="entry name" value="ARM-type_fold"/>
</dbReference>
<evidence type="ECO:0000256" key="5">
    <source>
        <dbReference type="ARBA" id="ARBA00023134"/>
    </source>
</evidence>
<gene>
    <name evidence="8" type="ORF">BB559_001387</name>
</gene>
<dbReference type="SUPFAM" id="SSF75689">
    <property type="entry name" value="Zinc-binding domain of translation initiation factor 2 beta"/>
    <property type="match status" value="1"/>
</dbReference>
<dbReference type="SUPFAM" id="SSF100966">
    <property type="entry name" value="Translation initiation factor 2 beta, aIF2beta, N-terminal domain"/>
    <property type="match status" value="1"/>
</dbReference>
<dbReference type="Pfam" id="PF01873">
    <property type="entry name" value="eIF-5_eIF-2B"/>
    <property type="match status" value="1"/>
</dbReference>
<evidence type="ECO:0000256" key="4">
    <source>
        <dbReference type="ARBA" id="ARBA00022917"/>
    </source>
</evidence>
<dbReference type="Proteomes" id="UP000245699">
    <property type="component" value="Unassembled WGS sequence"/>
</dbReference>
<reference evidence="8 9" key="1">
    <citation type="journal article" date="2018" name="MBio">
        <title>Comparative Genomics Reveals the Core Gene Toolbox for the Fungus-Insect Symbiosis.</title>
        <authorList>
            <person name="Wang Y."/>
            <person name="Stata M."/>
            <person name="Wang W."/>
            <person name="Stajich J.E."/>
            <person name="White M.M."/>
            <person name="Moncalvo J.M."/>
        </authorList>
    </citation>
    <scope>NUCLEOTIDE SEQUENCE [LARGE SCALE GENOMIC DNA]</scope>
    <source>
        <strain evidence="8 9">AUS-77-4</strain>
    </source>
</reference>
<dbReference type="PANTHER" id="PTHR23001">
    <property type="entry name" value="EUKARYOTIC TRANSLATION INITIATION FACTOR"/>
    <property type="match status" value="1"/>
</dbReference>
<evidence type="ECO:0000256" key="2">
    <source>
        <dbReference type="ARBA" id="ARBA00022540"/>
    </source>
</evidence>
<name>A0A2T9Z236_9FUNG</name>
<evidence type="ECO:0000256" key="6">
    <source>
        <dbReference type="SAM" id="MobiDB-lite"/>
    </source>
</evidence>
<feature type="domain" description="W2" evidence="7">
    <location>
        <begin position="228"/>
        <end position="384"/>
    </location>
</feature>
<dbReference type="CDD" id="cd11561">
    <property type="entry name" value="W2_eIF5"/>
    <property type="match status" value="1"/>
</dbReference>
<evidence type="ECO:0000313" key="9">
    <source>
        <dbReference type="Proteomes" id="UP000245699"/>
    </source>
</evidence>
<sequence length="391" mass="43835">MSLINIRRDVQDSFYRYKMPKLQSKFEGKGNGKKTVIPNMIEISQALSRPPSYPTKYFGTVLGAQVQIEEKNDRYIVNGAHEAAKLQDILDGFIEKFVLCGSCKSPETDLIIKDSIIIKNCMACGKRTDVDMRHRLSTYILKNPPPKNKKAGQHAAPDPTTGAGIIESRNGSDDDDEFANQLAEDAAKLNIADEDSDKWDIDADISEEAVARRQRALAGGFNGVDGNDEESDGPYDQLGDFISTGENLTDKEIFNKAKDLGLSKKHRALIVIVQCLFKEKDILSQITNHAQLLISFGNSEKHQKAILGSFEKLVSEIFPSLLPKTGHIFKALYENDIIEEDAFLAWNEKPSKKYTTRENSKKVHEAAARFIQWIREAEEEDSDEDSDEDSE</sequence>
<dbReference type="GO" id="GO:0071074">
    <property type="term" value="F:eukaryotic initiation factor eIF2 binding"/>
    <property type="evidence" value="ECO:0007669"/>
    <property type="project" value="TreeGrafter"/>
</dbReference>
<keyword evidence="9" id="KW-1185">Reference proteome</keyword>
<dbReference type="GO" id="GO:0005829">
    <property type="term" value="C:cytosol"/>
    <property type="evidence" value="ECO:0007669"/>
    <property type="project" value="TreeGrafter"/>
</dbReference>
<dbReference type="InterPro" id="IPR016189">
    <property type="entry name" value="Transl_init_fac_IF2/IF5_N"/>
</dbReference>
<proteinExistence type="inferred from homology"/>
<dbReference type="InterPro" id="IPR002735">
    <property type="entry name" value="Transl_init_fac_IF2/IF5_dom"/>
</dbReference>
<dbReference type="PROSITE" id="PS51363">
    <property type="entry name" value="W2"/>
    <property type="match status" value="1"/>
</dbReference>
<dbReference type="Gene3D" id="2.20.25.350">
    <property type="match status" value="1"/>
</dbReference>
<dbReference type="SUPFAM" id="SSF48371">
    <property type="entry name" value="ARM repeat"/>
    <property type="match status" value="1"/>
</dbReference>
<dbReference type="AlphaFoldDB" id="A0A2T9Z236"/>
<keyword evidence="3" id="KW-0547">Nucleotide-binding</keyword>
<dbReference type="InterPro" id="IPR003307">
    <property type="entry name" value="W2_domain"/>
</dbReference>
<dbReference type="OrthoDB" id="10250831at2759"/>
<dbReference type="GO" id="GO:0003743">
    <property type="term" value="F:translation initiation factor activity"/>
    <property type="evidence" value="ECO:0007669"/>
    <property type="project" value="UniProtKB-KW"/>
</dbReference>
<keyword evidence="5" id="KW-0342">GTP-binding</keyword>
<organism evidence="8 9">
    <name type="scientific">Furculomyces boomerangus</name>
    <dbReference type="NCBI Taxonomy" id="61424"/>
    <lineage>
        <taxon>Eukaryota</taxon>
        <taxon>Fungi</taxon>
        <taxon>Fungi incertae sedis</taxon>
        <taxon>Zoopagomycota</taxon>
        <taxon>Kickxellomycotina</taxon>
        <taxon>Harpellomycetes</taxon>
        <taxon>Harpellales</taxon>
        <taxon>Harpellaceae</taxon>
        <taxon>Furculomyces</taxon>
    </lineage>
</organism>
<dbReference type="STRING" id="61424.A0A2T9Z236"/>
<dbReference type="InterPro" id="IPR045196">
    <property type="entry name" value="IF2/IF5"/>
</dbReference>
<keyword evidence="2" id="KW-0396">Initiation factor</keyword>